<evidence type="ECO:0000313" key="2">
    <source>
        <dbReference type="EMBL" id="KAK3760537.1"/>
    </source>
</evidence>
<dbReference type="EMBL" id="JAWDGP010004972">
    <property type="protein sequence ID" value="KAK3760537.1"/>
    <property type="molecule type" value="Genomic_DNA"/>
</dbReference>
<gene>
    <name evidence="2" type="ORF">RRG08_022822</name>
</gene>
<dbReference type="AlphaFoldDB" id="A0AAE0Z0K5"/>
<accession>A0AAE0Z0K5</accession>
<feature type="compositionally biased region" description="Gly residues" evidence="1">
    <location>
        <begin position="152"/>
        <end position="163"/>
    </location>
</feature>
<evidence type="ECO:0000256" key="1">
    <source>
        <dbReference type="SAM" id="MobiDB-lite"/>
    </source>
</evidence>
<feature type="region of interest" description="Disordered" evidence="1">
    <location>
        <begin position="150"/>
        <end position="185"/>
    </location>
</feature>
<comment type="caution">
    <text evidence="2">The sequence shown here is derived from an EMBL/GenBank/DDBJ whole genome shotgun (WGS) entry which is preliminary data.</text>
</comment>
<protein>
    <submittedName>
        <fullName evidence="2">Uncharacterized protein</fullName>
    </submittedName>
</protein>
<reference evidence="2" key="1">
    <citation type="journal article" date="2023" name="G3 (Bethesda)">
        <title>A reference genome for the long-term kleptoplast-retaining sea slug Elysia crispata morphotype clarki.</title>
        <authorList>
            <person name="Eastman K.E."/>
            <person name="Pendleton A.L."/>
            <person name="Shaikh M.A."/>
            <person name="Suttiyut T."/>
            <person name="Ogas R."/>
            <person name="Tomko P."/>
            <person name="Gavelis G."/>
            <person name="Widhalm J.R."/>
            <person name="Wisecaver J.H."/>
        </authorList>
    </citation>
    <scope>NUCLEOTIDE SEQUENCE</scope>
    <source>
        <strain evidence="2">ECLA1</strain>
    </source>
</reference>
<dbReference type="Proteomes" id="UP001283361">
    <property type="component" value="Unassembled WGS sequence"/>
</dbReference>
<evidence type="ECO:0000313" key="3">
    <source>
        <dbReference type="Proteomes" id="UP001283361"/>
    </source>
</evidence>
<proteinExistence type="predicted"/>
<name>A0AAE0Z0K5_9GAST</name>
<keyword evidence="3" id="KW-1185">Reference proteome</keyword>
<sequence>MAHLLPPAGMKSTKHEAFMFNTVWASNFFQRDTSGGIPPNIHDYKWTDYKEVDRRFRALEAAFEATNRQKLNSMSVHRTMFNPAVPCPATLHEQRLVPPCPCPQHRGVGYKGGKDCACMEDRPSEIAPSGGRDGGNNLDVSQGTYQLTAVGQGDGAGVHGGDGSSKKRFSHAGQQQHSRASGFRPTHIADHGWGYCPPIGLDPRCLIRPRNTALHNSVRPTGDPYFAQETKSSCPEPPGPPALHRSRFTFDDWLQTADQREPPGELRNSCVPSVHQYCKPVSQDWSPCPVSFVPLHQARRPREGGRGEECGALATVAHPSLYGGWSLRVVCRLDSSSTASAGATATRID</sequence>
<organism evidence="2 3">
    <name type="scientific">Elysia crispata</name>
    <name type="common">lettuce slug</name>
    <dbReference type="NCBI Taxonomy" id="231223"/>
    <lineage>
        <taxon>Eukaryota</taxon>
        <taxon>Metazoa</taxon>
        <taxon>Spiralia</taxon>
        <taxon>Lophotrochozoa</taxon>
        <taxon>Mollusca</taxon>
        <taxon>Gastropoda</taxon>
        <taxon>Heterobranchia</taxon>
        <taxon>Euthyneura</taxon>
        <taxon>Panpulmonata</taxon>
        <taxon>Sacoglossa</taxon>
        <taxon>Placobranchoidea</taxon>
        <taxon>Plakobranchidae</taxon>
        <taxon>Elysia</taxon>
    </lineage>
</organism>